<accession>A0A0G1H008</accession>
<dbReference type="SUPFAM" id="SSF51735">
    <property type="entry name" value="NAD(P)-binding Rossmann-fold domains"/>
    <property type="match status" value="1"/>
</dbReference>
<sequence>MPKGKKVLIVGTGTIGEPLIHLFTKERKDIGLGEIFFYKRSPLEEEAGKVKDMIEAGAQLVVENKEKEKKFLELGLCPVGLFPEIAKSADVIVDCTPEGNKLKEGFYNSFPKVNGFIAQGSEKGFGKPYAWTINDSALVPRNDKFIQIVSCNTHQMLCILKSIAMAQGYLNLQNGIFTIIRRASDVSEDKGILGVEFEKYSHPPYGSHQADDTASVLKTIYPEKECFRISAQALKVPTQLMHTFCFNLELKSGIDLAEAKERLRSNPLVAFTKFKSNNKVFARARDSSRSILGRILNQTVFCEQTLGVSDDGLRISGGCFTPQDGNALLSSVAATLWLLDPKTYREKMKVFDKFLFDEI</sequence>
<dbReference type="STRING" id="1618647.UW30_C0023G0008"/>
<dbReference type="Proteomes" id="UP000034736">
    <property type="component" value="Unassembled WGS sequence"/>
</dbReference>
<dbReference type="AlphaFoldDB" id="A0A0G1H008"/>
<protein>
    <recommendedName>
        <fullName evidence="3">Glyceraldehyde-3-phosphate dehydrogenase</fullName>
    </recommendedName>
</protein>
<gene>
    <name evidence="1" type="ORF">UW30_C0023G0008</name>
</gene>
<name>A0A0G1H008_9BACT</name>
<evidence type="ECO:0000313" key="1">
    <source>
        <dbReference type="EMBL" id="KKT40210.1"/>
    </source>
</evidence>
<evidence type="ECO:0000313" key="2">
    <source>
        <dbReference type="Proteomes" id="UP000034736"/>
    </source>
</evidence>
<dbReference type="Gene3D" id="3.30.360.10">
    <property type="entry name" value="Dihydrodipicolinate Reductase, domain 2"/>
    <property type="match status" value="1"/>
</dbReference>
<reference evidence="1 2" key="1">
    <citation type="journal article" date="2015" name="Nature">
        <title>rRNA introns, odd ribosomes, and small enigmatic genomes across a large radiation of phyla.</title>
        <authorList>
            <person name="Brown C.T."/>
            <person name="Hug L.A."/>
            <person name="Thomas B.C."/>
            <person name="Sharon I."/>
            <person name="Castelle C.J."/>
            <person name="Singh A."/>
            <person name="Wilkins M.J."/>
            <person name="Williams K.H."/>
            <person name="Banfield J.F."/>
        </authorList>
    </citation>
    <scope>NUCLEOTIDE SEQUENCE [LARGE SCALE GENOMIC DNA]</scope>
</reference>
<organism evidence="1 2">
    <name type="scientific">Candidatus Giovannonibacteria bacterium GW2011_GWA2_44_13b</name>
    <dbReference type="NCBI Taxonomy" id="1618647"/>
    <lineage>
        <taxon>Bacteria</taxon>
        <taxon>Candidatus Giovannoniibacteriota</taxon>
    </lineage>
</organism>
<comment type="caution">
    <text evidence="1">The sequence shown here is derived from an EMBL/GenBank/DDBJ whole genome shotgun (WGS) entry which is preliminary data.</text>
</comment>
<evidence type="ECO:0008006" key="3">
    <source>
        <dbReference type="Google" id="ProtNLM"/>
    </source>
</evidence>
<dbReference type="Gene3D" id="3.40.50.720">
    <property type="entry name" value="NAD(P)-binding Rossmann-like Domain"/>
    <property type="match status" value="1"/>
</dbReference>
<dbReference type="CDD" id="cd18127">
    <property type="entry name" value="GAPDH_II_C"/>
    <property type="match status" value="1"/>
</dbReference>
<dbReference type="CDD" id="cd02278">
    <property type="entry name" value="GAPDH_II_N"/>
    <property type="match status" value="1"/>
</dbReference>
<dbReference type="EMBL" id="LCHU01000023">
    <property type="protein sequence ID" value="KKT40210.1"/>
    <property type="molecule type" value="Genomic_DNA"/>
</dbReference>
<dbReference type="InterPro" id="IPR036291">
    <property type="entry name" value="NAD(P)-bd_dom_sf"/>
</dbReference>
<dbReference type="SUPFAM" id="SSF55347">
    <property type="entry name" value="Glyceraldehyde-3-phosphate dehydrogenase-like, C-terminal domain"/>
    <property type="match status" value="1"/>
</dbReference>
<proteinExistence type="predicted"/>